<dbReference type="EMBL" id="BMNM01000001">
    <property type="protein sequence ID" value="GGI68084.1"/>
    <property type="molecule type" value="Genomic_DNA"/>
</dbReference>
<dbReference type="RefSeq" id="WP_188602277.1">
    <property type="nucleotide sequence ID" value="NZ_AP026830.1"/>
</dbReference>
<dbReference type="EMBL" id="AP026830">
    <property type="protein sequence ID" value="BDR92074.1"/>
    <property type="molecule type" value="Genomic_DNA"/>
</dbReference>
<name>A0A830EC76_9CREN</name>
<accession>A0A830EC76</accession>
<reference evidence="2" key="1">
    <citation type="journal article" date="2014" name="Int. J. Syst. Evol. Microbiol.">
        <title>Complete genome sequence of Corynebacterium casei LMG S-19264T (=DSM 44701T), isolated from a smear-ripened cheese.</title>
        <authorList>
            <consortium name="US DOE Joint Genome Institute (JGI-PGF)"/>
            <person name="Walter F."/>
            <person name="Albersmeier A."/>
            <person name="Kalinowski J."/>
            <person name="Ruckert C."/>
        </authorList>
    </citation>
    <scope>NUCLEOTIDE SEQUENCE</scope>
    <source>
        <strain evidence="2">JCM 11219</strain>
    </source>
</reference>
<dbReference type="Proteomes" id="UP000657075">
    <property type="component" value="Unassembled WGS sequence"/>
</dbReference>
<evidence type="ECO:0000313" key="3">
    <source>
        <dbReference type="Proteomes" id="UP000657075"/>
    </source>
</evidence>
<protein>
    <submittedName>
        <fullName evidence="2">Uncharacterized protein</fullName>
    </submittedName>
</protein>
<dbReference type="GeneID" id="76206713"/>
<evidence type="ECO:0000313" key="1">
    <source>
        <dbReference type="EMBL" id="BDR92074.1"/>
    </source>
</evidence>
<evidence type="ECO:0000313" key="4">
    <source>
        <dbReference type="Proteomes" id="UP001060771"/>
    </source>
</evidence>
<dbReference type="Proteomes" id="UP001060771">
    <property type="component" value="Chromosome"/>
</dbReference>
<keyword evidence="4" id="KW-1185">Reference proteome</keyword>
<dbReference type="AlphaFoldDB" id="A0A830EC76"/>
<reference evidence="2" key="2">
    <citation type="submission" date="2020-09" db="EMBL/GenBank/DDBJ databases">
        <authorList>
            <person name="Sun Q."/>
            <person name="Ohkuma M."/>
        </authorList>
    </citation>
    <scope>NUCLEOTIDE SEQUENCE</scope>
    <source>
        <strain evidence="2">JCM 11219</strain>
    </source>
</reference>
<reference evidence="4" key="3">
    <citation type="submission" date="2022-09" db="EMBL/GenBank/DDBJ databases">
        <title>Complete genome sequence of Vulcanisaeta souniana.</title>
        <authorList>
            <person name="Kato S."/>
            <person name="Itoh T."/>
            <person name="Ohkuma M."/>
        </authorList>
    </citation>
    <scope>NUCLEOTIDE SEQUENCE [LARGE SCALE GENOMIC DNA]</scope>
    <source>
        <strain evidence="4">JCM 11219</strain>
    </source>
</reference>
<proteinExistence type="predicted"/>
<evidence type="ECO:0000313" key="2">
    <source>
        <dbReference type="EMBL" id="GGI68084.1"/>
    </source>
</evidence>
<dbReference type="OrthoDB" id="28662at2157"/>
<organism evidence="2 3">
    <name type="scientific">Vulcanisaeta souniana JCM 11219</name>
    <dbReference type="NCBI Taxonomy" id="1293586"/>
    <lineage>
        <taxon>Archaea</taxon>
        <taxon>Thermoproteota</taxon>
        <taxon>Thermoprotei</taxon>
        <taxon>Thermoproteales</taxon>
        <taxon>Thermoproteaceae</taxon>
        <taxon>Vulcanisaeta</taxon>
    </lineage>
</organism>
<sequence length="86" mass="9903">MFGRKKKVDLEELLQELTDDGDSNGKGRIKRRVGDVEDYEQSSGVRFKVEFEGTDELIKEIKSLRESINELIELLREKGDSATTKR</sequence>
<gene>
    <name evidence="2" type="ORF">GCM10007112_01400</name>
    <name evidence="1" type="ORF">Vsou_11670</name>
</gene>
<reference evidence="1" key="4">
    <citation type="journal article" date="2023" name="Microbiol. Resour. Announc.">
        <title>Complete Genome Sequence of Vulcanisaeta souniana Strain IC-059, a Hyperthermophilic Archaeon Isolated from Hot Spring Water in Japan.</title>
        <authorList>
            <person name="Kato S."/>
            <person name="Itoh T."/>
            <person name="Wu L."/>
            <person name="Ma J."/>
            <person name="Ohkuma M."/>
        </authorList>
    </citation>
    <scope>NUCLEOTIDE SEQUENCE</scope>
    <source>
        <strain evidence="1">JCM 11219</strain>
    </source>
</reference>